<comment type="caution">
    <text evidence="1">The sequence shown here is derived from an EMBL/GenBank/DDBJ whole genome shotgun (WGS) entry which is preliminary data.</text>
</comment>
<dbReference type="Proteomes" id="UP000057910">
    <property type="component" value="Unassembled WGS sequence"/>
</dbReference>
<sequence>MATGVTIQNLSSINLTASVSRWVDGDPSRFTVAPGQSENWPSRTDPRGYVVYLEQNGGLPFFAPTGATVKFYSMTKVTVDGNIAEPLSEAIAVAEAQAK</sequence>
<accession>A0ABD4DV79</accession>
<gene>
    <name evidence="1" type="ORF">WJ68_24110</name>
</gene>
<name>A0ABD4DV79_9BURK</name>
<dbReference type="AlphaFoldDB" id="A0ABD4DV79"/>
<evidence type="ECO:0000313" key="2">
    <source>
        <dbReference type="Proteomes" id="UP000057910"/>
    </source>
</evidence>
<dbReference type="EMBL" id="LPAD01000096">
    <property type="protein sequence ID" value="KVN77306.1"/>
    <property type="molecule type" value="Genomic_DNA"/>
</dbReference>
<evidence type="ECO:0000313" key="1">
    <source>
        <dbReference type="EMBL" id="KVN77306.1"/>
    </source>
</evidence>
<protein>
    <submittedName>
        <fullName evidence="1">Uncharacterized protein</fullName>
    </submittedName>
</protein>
<organism evidence="1 2">
    <name type="scientific">Burkholderia ubonensis</name>
    <dbReference type="NCBI Taxonomy" id="101571"/>
    <lineage>
        <taxon>Bacteria</taxon>
        <taxon>Pseudomonadati</taxon>
        <taxon>Pseudomonadota</taxon>
        <taxon>Betaproteobacteria</taxon>
        <taxon>Burkholderiales</taxon>
        <taxon>Burkholderiaceae</taxon>
        <taxon>Burkholderia</taxon>
        <taxon>Burkholderia cepacia complex</taxon>
    </lineage>
</organism>
<reference evidence="1 2" key="1">
    <citation type="submission" date="2015-11" db="EMBL/GenBank/DDBJ databases">
        <title>Expanding the genomic diversity of Burkholderia species for the development of highly accurate diagnostics.</title>
        <authorList>
            <person name="Sahl J."/>
            <person name="Keim P."/>
            <person name="Wagner D."/>
        </authorList>
    </citation>
    <scope>NUCLEOTIDE SEQUENCE [LARGE SCALE GENOMIC DNA]</scope>
    <source>
        <strain evidence="1 2">MSMB1585WGS</strain>
    </source>
</reference>
<proteinExistence type="predicted"/>
<dbReference type="RefSeq" id="WP_059588718.1">
    <property type="nucleotide sequence ID" value="NZ_LOVB01000049.1"/>
</dbReference>